<accession>A0ABS6DY20</accession>
<evidence type="ECO:0000256" key="2">
    <source>
        <dbReference type="ARBA" id="ARBA00022576"/>
    </source>
</evidence>
<comment type="cofactor">
    <cofactor evidence="1">
        <name>pyridoxal 5'-phosphate</name>
        <dbReference type="ChEBI" id="CHEBI:597326"/>
    </cofactor>
</comment>
<proteinExistence type="predicted"/>
<dbReference type="InterPro" id="IPR004838">
    <property type="entry name" value="NHTrfase_class1_PyrdxlP-BS"/>
</dbReference>
<evidence type="ECO:0000259" key="5">
    <source>
        <dbReference type="Pfam" id="PF00155"/>
    </source>
</evidence>
<dbReference type="PANTHER" id="PTHR43807:SF20">
    <property type="entry name" value="FI04487P"/>
    <property type="match status" value="1"/>
</dbReference>
<dbReference type="RefSeq" id="WP_216570409.1">
    <property type="nucleotide sequence ID" value="NZ_JAHLOQ010000027.1"/>
</dbReference>
<sequence length="393" mass="44412">MPQLSNRVNTFTDSVIRRMTRISDKYGAINLSQGFPDFPPPKPMTDALSKIALNGPHQYSVTYGAPNLRQAIAKKQSKAFKRDIDFEKEVLVTCGGTEAMMCAMMTVCNPGDKVIVFSPFYENYGADAILSGAEPIYVPLVPPSFNFDLDVLENAFKQNPKAIILCNPSNPTGKVFTEEELNIIAKLVVKYDTFVITDEVYEHLVYEPYHHTYFASLEGMYERTISTSSLSKTYSITGWRLGYLVAPEQIVECAKKVHDFLTVGAPSPLQEAAVVGLNFDESYYEKLKKTYTQKRDYFLKGLDEIGLEHTTPQGTYFVLVDISKFLELDMFKGMNDLEFSEWMTINIGVAPVPGSSFFKEDVNHLIRLHFARSKETLDECLKRLAKLKNLLDK</sequence>
<dbReference type="EMBL" id="JAHLOQ010000027">
    <property type="protein sequence ID" value="MBU5336746.1"/>
    <property type="molecule type" value="Genomic_DNA"/>
</dbReference>
<dbReference type="PROSITE" id="PS00105">
    <property type="entry name" value="AA_TRANSFER_CLASS_1"/>
    <property type="match status" value="1"/>
</dbReference>
<comment type="caution">
    <text evidence="6">The sequence shown here is derived from an EMBL/GenBank/DDBJ whole genome shotgun (WGS) entry which is preliminary data.</text>
</comment>
<dbReference type="Pfam" id="PF00155">
    <property type="entry name" value="Aminotran_1_2"/>
    <property type="match status" value="1"/>
</dbReference>
<name>A0ABS6DY20_9FIRM</name>
<dbReference type="Proteomes" id="UP001196301">
    <property type="component" value="Unassembled WGS sequence"/>
</dbReference>
<dbReference type="InterPro" id="IPR004839">
    <property type="entry name" value="Aminotransferase_I/II_large"/>
</dbReference>
<dbReference type="PANTHER" id="PTHR43807">
    <property type="entry name" value="FI04487P"/>
    <property type="match status" value="1"/>
</dbReference>
<evidence type="ECO:0000256" key="1">
    <source>
        <dbReference type="ARBA" id="ARBA00001933"/>
    </source>
</evidence>
<gene>
    <name evidence="6" type="ORF">KQI20_09875</name>
</gene>
<dbReference type="InterPro" id="IPR051326">
    <property type="entry name" value="Kynurenine-oxoglutarate_AT"/>
</dbReference>
<evidence type="ECO:0000256" key="3">
    <source>
        <dbReference type="ARBA" id="ARBA00022679"/>
    </source>
</evidence>
<keyword evidence="2 6" id="KW-0032">Aminotransferase</keyword>
<feature type="domain" description="Aminotransferase class I/classII large" evidence="5">
    <location>
        <begin position="29"/>
        <end position="384"/>
    </location>
</feature>
<evidence type="ECO:0000313" key="7">
    <source>
        <dbReference type="Proteomes" id="UP001196301"/>
    </source>
</evidence>
<keyword evidence="3" id="KW-0808">Transferase</keyword>
<keyword evidence="4" id="KW-0663">Pyridoxal phosphate</keyword>
<keyword evidence="7" id="KW-1185">Reference proteome</keyword>
<evidence type="ECO:0000313" key="6">
    <source>
        <dbReference type="EMBL" id="MBU5336746.1"/>
    </source>
</evidence>
<dbReference type="GO" id="GO:0008483">
    <property type="term" value="F:transaminase activity"/>
    <property type="evidence" value="ECO:0007669"/>
    <property type="project" value="UniProtKB-KW"/>
</dbReference>
<protein>
    <submittedName>
        <fullName evidence="6">Pyridoxal phosphate-dependent aminotransferase</fullName>
    </submittedName>
</protein>
<evidence type="ECO:0000256" key="4">
    <source>
        <dbReference type="ARBA" id="ARBA00022898"/>
    </source>
</evidence>
<dbReference type="CDD" id="cd00609">
    <property type="entry name" value="AAT_like"/>
    <property type="match status" value="1"/>
</dbReference>
<organism evidence="6 7">
    <name type="scientific">Intestinibacter bartlettii</name>
    <dbReference type="NCBI Taxonomy" id="261299"/>
    <lineage>
        <taxon>Bacteria</taxon>
        <taxon>Bacillati</taxon>
        <taxon>Bacillota</taxon>
        <taxon>Clostridia</taxon>
        <taxon>Peptostreptococcales</taxon>
        <taxon>Peptostreptococcaceae</taxon>
        <taxon>Intestinibacter</taxon>
    </lineage>
</organism>
<reference evidence="6 7" key="1">
    <citation type="submission" date="2021-06" db="EMBL/GenBank/DDBJ databases">
        <authorList>
            <person name="Sun Q."/>
            <person name="Li D."/>
        </authorList>
    </citation>
    <scope>NUCLEOTIDE SEQUENCE [LARGE SCALE GENOMIC DNA]</scope>
    <source>
        <strain evidence="6 7">N19</strain>
    </source>
</reference>